<feature type="compositionally biased region" description="Basic and acidic residues" evidence="6">
    <location>
        <begin position="23"/>
        <end position="34"/>
    </location>
</feature>
<comment type="subcellular location">
    <subcellularLocation>
        <location evidence="1">Cell membrane</location>
        <topology evidence="1">Multi-pass membrane protein</topology>
    </subcellularLocation>
</comment>
<dbReference type="InterPro" id="IPR003740">
    <property type="entry name" value="YitT"/>
</dbReference>
<dbReference type="GO" id="GO:0005886">
    <property type="term" value="C:plasma membrane"/>
    <property type="evidence" value="ECO:0007669"/>
    <property type="project" value="UniProtKB-SubCell"/>
</dbReference>
<keyword evidence="5 7" id="KW-0472">Membrane</keyword>
<protein>
    <submittedName>
        <fullName evidence="9">YitT family protein</fullName>
    </submittedName>
</protein>
<dbReference type="AlphaFoldDB" id="A0A927GRS3"/>
<feature type="domain" description="DUF2179" evidence="8">
    <location>
        <begin position="263"/>
        <end position="317"/>
    </location>
</feature>
<proteinExistence type="predicted"/>
<dbReference type="Pfam" id="PF02588">
    <property type="entry name" value="YitT_membrane"/>
    <property type="match status" value="1"/>
</dbReference>
<feature type="region of interest" description="Disordered" evidence="6">
    <location>
        <begin position="1"/>
        <end position="44"/>
    </location>
</feature>
<keyword evidence="2" id="KW-1003">Cell membrane</keyword>
<dbReference type="InterPro" id="IPR015867">
    <property type="entry name" value="N-reg_PII/ATP_PRibTrfase_C"/>
</dbReference>
<feature type="transmembrane region" description="Helical" evidence="7">
    <location>
        <begin position="45"/>
        <end position="64"/>
    </location>
</feature>
<dbReference type="PANTHER" id="PTHR33545:SF9">
    <property type="entry name" value="UPF0750 MEMBRANE PROTEIN YITE"/>
    <property type="match status" value="1"/>
</dbReference>
<feature type="transmembrane region" description="Helical" evidence="7">
    <location>
        <begin position="119"/>
        <end position="138"/>
    </location>
</feature>
<name>A0A927GRS3_9BACL</name>
<organism evidence="9 10">
    <name type="scientific">Paenibacillus sabuli</name>
    <dbReference type="NCBI Taxonomy" id="2772509"/>
    <lineage>
        <taxon>Bacteria</taxon>
        <taxon>Bacillati</taxon>
        <taxon>Bacillota</taxon>
        <taxon>Bacilli</taxon>
        <taxon>Bacillales</taxon>
        <taxon>Paenibacillaceae</taxon>
        <taxon>Paenibacillus</taxon>
    </lineage>
</organism>
<dbReference type="InterPro" id="IPR051461">
    <property type="entry name" value="UPF0750_membrane"/>
</dbReference>
<dbReference type="InterPro" id="IPR019264">
    <property type="entry name" value="DUF2179"/>
</dbReference>
<feature type="transmembrane region" description="Helical" evidence="7">
    <location>
        <begin position="189"/>
        <end position="211"/>
    </location>
</feature>
<gene>
    <name evidence="9" type="ORF">IDH44_11450</name>
</gene>
<keyword evidence="3 7" id="KW-0812">Transmembrane</keyword>
<evidence type="ECO:0000256" key="5">
    <source>
        <dbReference type="ARBA" id="ARBA00023136"/>
    </source>
</evidence>
<dbReference type="PIRSF" id="PIRSF006483">
    <property type="entry name" value="Membrane_protein_YitT"/>
    <property type="match status" value="1"/>
</dbReference>
<comment type="caution">
    <text evidence="9">The sequence shown here is derived from an EMBL/GenBank/DDBJ whole genome shotgun (WGS) entry which is preliminary data.</text>
</comment>
<reference evidence="9" key="1">
    <citation type="submission" date="2020-09" db="EMBL/GenBank/DDBJ databases">
        <title>A novel bacterium of genus Paenibacillus, isolated from South China Sea.</title>
        <authorList>
            <person name="Huang H."/>
            <person name="Mo K."/>
            <person name="Hu Y."/>
        </authorList>
    </citation>
    <scope>NUCLEOTIDE SEQUENCE</scope>
    <source>
        <strain evidence="9">IB182496</strain>
    </source>
</reference>
<evidence type="ECO:0000256" key="3">
    <source>
        <dbReference type="ARBA" id="ARBA00022692"/>
    </source>
</evidence>
<dbReference type="EMBL" id="JACXIZ010000018">
    <property type="protein sequence ID" value="MBD2845808.1"/>
    <property type="molecule type" value="Genomic_DNA"/>
</dbReference>
<evidence type="ECO:0000313" key="9">
    <source>
        <dbReference type="EMBL" id="MBD2845808.1"/>
    </source>
</evidence>
<dbReference type="PANTHER" id="PTHR33545">
    <property type="entry name" value="UPF0750 MEMBRANE PROTEIN YITT-RELATED"/>
    <property type="match status" value="1"/>
</dbReference>
<accession>A0A927GRS3</accession>
<evidence type="ECO:0000256" key="1">
    <source>
        <dbReference type="ARBA" id="ARBA00004651"/>
    </source>
</evidence>
<evidence type="ECO:0000256" key="7">
    <source>
        <dbReference type="SAM" id="Phobius"/>
    </source>
</evidence>
<evidence type="ECO:0000256" key="2">
    <source>
        <dbReference type="ARBA" id="ARBA00022475"/>
    </source>
</evidence>
<dbReference type="Gene3D" id="3.30.70.120">
    <property type="match status" value="1"/>
</dbReference>
<keyword evidence="4 7" id="KW-1133">Transmembrane helix</keyword>
<evidence type="ECO:0000313" key="10">
    <source>
        <dbReference type="Proteomes" id="UP000621560"/>
    </source>
</evidence>
<evidence type="ECO:0000256" key="6">
    <source>
        <dbReference type="SAM" id="MobiDB-lite"/>
    </source>
</evidence>
<feature type="transmembrane region" description="Helical" evidence="7">
    <location>
        <begin position="150"/>
        <end position="168"/>
    </location>
</feature>
<dbReference type="Proteomes" id="UP000621560">
    <property type="component" value="Unassembled WGS sequence"/>
</dbReference>
<evidence type="ECO:0000259" key="8">
    <source>
        <dbReference type="Pfam" id="PF10035"/>
    </source>
</evidence>
<dbReference type="CDD" id="cd16380">
    <property type="entry name" value="YitT_C"/>
    <property type="match status" value="1"/>
</dbReference>
<dbReference type="Pfam" id="PF10035">
    <property type="entry name" value="DUF2179"/>
    <property type="match status" value="1"/>
</dbReference>
<sequence>MERTREPGQAALAGSRAAQTGSREARRGQHESVGSRRRRRAARQARGGVAGNSILLVLGAFAIAASFNLFLLPAGIASGGVAGISILVERLTGLAPAYTQWGVNLPLFIAGWLLLGRRFALRTLLGSAVLPLFVLLTQGWSDWSPTADPLLAALYGGIGVGLGLGLVFRGRGSTGGLDLAAQMLNRYTGLRLGLAVACFDGLVIAAAGVVISPENALYALIGLFVTSKTIDIMQTGLAVSKVAFIISQHTTMLSGAILHELDRGLTRLDAHGGYTDTAKEVLMVVVGQSEVPKLKALVKSVDPQAFVIISNTAEVVGEGFARGE</sequence>
<evidence type="ECO:0000256" key="4">
    <source>
        <dbReference type="ARBA" id="ARBA00022989"/>
    </source>
</evidence>
<keyword evidence="10" id="KW-1185">Reference proteome</keyword>